<feature type="chain" id="PRO_5013830350" evidence="16">
    <location>
        <begin position="27"/>
        <end position="266"/>
    </location>
</feature>
<feature type="transmembrane region" description="Helical" evidence="15">
    <location>
        <begin position="247"/>
        <end position="265"/>
    </location>
</feature>
<dbReference type="GO" id="GO:0046930">
    <property type="term" value="C:pore complex"/>
    <property type="evidence" value="ECO:0007669"/>
    <property type="project" value="UniProtKB-KW"/>
</dbReference>
<dbReference type="RefSeq" id="WP_097554544.1">
    <property type="nucleotide sequence ID" value="NZ_PCMW01000068.1"/>
</dbReference>
<evidence type="ECO:0000256" key="7">
    <source>
        <dbReference type="ARBA" id="ARBA00022729"/>
    </source>
</evidence>
<comment type="caution">
    <text evidence="19">The sequence shown here is derived from an EMBL/GenBank/DDBJ whole genome shotgun (WGS) entry which is preliminary data.</text>
</comment>
<keyword evidence="15" id="KW-1133">Transmembrane helix</keyword>
<evidence type="ECO:0000256" key="11">
    <source>
        <dbReference type="ARBA" id="ARBA00023136"/>
    </source>
</evidence>
<keyword evidence="7 16" id="KW-0732">Signal</keyword>
<reference evidence="19 20" key="1">
    <citation type="submission" date="2017-09" db="EMBL/GenBank/DDBJ databases">
        <title>Whole genomes of Flavobacteriaceae.</title>
        <authorList>
            <person name="Stine C."/>
            <person name="Li C."/>
            <person name="Tadesse D."/>
        </authorList>
    </citation>
    <scope>NUCLEOTIDE SEQUENCE [LARGE SCALE GENOMIC DNA]</scope>
    <source>
        <strain evidence="19 20">ATCC 35036</strain>
    </source>
</reference>
<sequence length="266" mass="29386">MIITKHHFTNKIGLKFLCFLFLGMMASSCTSSKDIILLQDVHQNTSNTIQKSYINTIQPDDNLAIFVSSSDNVGVQSFNMPVSAINVASGTVSGIPKQITYLVKQDGSIEFPVLGKIQVSGLTMLELTEMLKSKLKTYLNNPIVNIELQNFKVTVLGEVNKPGVYPVNQERITIFEALGLAGDLNITAIRKNVLVIREINKEQKYFNVDLTSKNIFESDVYYLKKNDVVIVAPNNAKIKSASYNANTPVLISLASVVLSLIIILTK</sequence>
<keyword evidence="9" id="KW-0406">Ion transport</keyword>
<dbReference type="Pfam" id="PF02563">
    <property type="entry name" value="Poly_export"/>
    <property type="match status" value="1"/>
</dbReference>
<evidence type="ECO:0000256" key="1">
    <source>
        <dbReference type="ARBA" id="ARBA00004571"/>
    </source>
</evidence>
<evidence type="ECO:0000256" key="12">
    <source>
        <dbReference type="ARBA" id="ARBA00023139"/>
    </source>
</evidence>
<evidence type="ECO:0000256" key="3">
    <source>
        <dbReference type="ARBA" id="ARBA00022448"/>
    </source>
</evidence>
<evidence type="ECO:0000256" key="8">
    <source>
        <dbReference type="ARBA" id="ARBA00023047"/>
    </source>
</evidence>
<evidence type="ECO:0000259" key="17">
    <source>
        <dbReference type="Pfam" id="PF02563"/>
    </source>
</evidence>
<feature type="domain" description="SLBB" evidence="18">
    <location>
        <begin position="152"/>
        <end position="231"/>
    </location>
</feature>
<evidence type="ECO:0000256" key="13">
    <source>
        <dbReference type="ARBA" id="ARBA00023237"/>
    </source>
</evidence>
<dbReference type="GO" id="GO:0006811">
    <property type="term" value="P:monoatomic ion transport"/>
    <property type="evidence" value="ECO:0007669"/>
    <property type="project" value="UniProtKB-KW"/>
</dbReference>
<evidence type="ECO:0000256" key="14">
    <source>
        <dbReference type="ARBA" id="ARBA00023288"/>
    </source>
</evidence>
<dbReference type="PROSITE" id="PS51257">
    <property type="entry name" value="PROKAR_LIPOPROTEIN"/>
    <property type="match status" value="1"/>
</dbReference>
<keyword evidence="10" id="KW-0626">Porin</keyword>
<evidence type="ECO:0000256" key="16">
    <source>
        <dbReference type="SAM" id="SignalP"/>
    </source>
</evidence>
<comment type="subcellular location">
    <subcellularLocation>
        <location evidence="1">Cell outer membrane</location>
        <topology evidence="1">Multi-pass membrane protein</topology>
    </subcellularLocation>
</comment>
<comment type="similarity">
    <text evidence="2">Belongs to the BexD/CtrA/VexA family.</text>
</comment>
<dbReference type="AlphaFoldDB" id="A0A2H3K9Y8"/>
<keyword evidence="6 15" id="KW-0812">Transmembrane</keyword>
<dbReference type="InterPro" id="IPR054765">
    <property type="entry name" value="SLBB_dom"/>
</dbReference>
<evidence type="ECO:0000256" key="6">
    <source>
        <dbReference type="ARBA" id="ARBA00022692"/>
    </source>
</evidence>
<dbReference type="EMBL" id="PCMW01000068">
    <property type="protein sequence ID" value="PDS23152.1"/>
    <property type="molecule type" value="Genomic_DNA"/>
</dbReference>
<evidence type="ECO:0000259" key="18">
    <source>
        <dbReference type="Pfam" id="PF22461"/>
    </source>
</evidence>
<keyword evidence="11 15" id="KW-0472">Membrane</keyword>
<dbReference type="PANTHER" id="PTHR33619">
    <property type="entry name" value="POLYSACCHARIDE EXPORT PROTEIN GFCE-RELATED"/>
    <property type="match status" value="1"/>
</dbReference>
<keyword evidence="12" id="KW-0564">Palmitate</keyword>
<evidence type="ECO:0000256" key="15">
    <source>
        <dbReference type="SAM" id="Phobius"/>
    </source>
</evidence>
<feature type="domain" description="Polysaccharide export protein N-terminal" evidence="17">
    <location>
        <begin position="56"/>
        <end position="148"/>
    </location>
</feature>
<evidence type="ECO:0000313" key="20">
    <source>
        <dbReference type="Proteomes" id="UP000220828"/>
    </source>
</evidence>
<dbReference type="InterPro" id="IPR049712">
    <property type="entry name" value="Poly_export"/>
</dbReference>
<evidence type="ECO:0000313" key="19">
    <source>
        <dbReference type="EMBL" id="PDS23152.1"/>
    </source>
</evidence>
<accession>A0A2H3K9Y8</accession>
<dbReference type="GO" id="GO:0009279">
    <property type="term" value="C:cell outer membrane"/>
    <property type="evidence" value="ECO:0007669"/>
    <property type="project" value="UniProtKB-SubCell"/>
</dbReference>
<dbReference type="Proteomes" id="UP000220828">
    <property type="component" value="Unassembled WGS sequence"/>
</dbReference>
<dbReference type="GO" id="GO:0015288">
    <property type="term" value="F:porin activity"/>
    <property type="evidence" value="ECO:0007669"/>
    <property type="project" value="UniProtKB-KW"/>
</dbReference>
<dbReference type="GO" id="GO:0015159">
    <property type="term" value="F:polysaccharide transmembrane transporter activity"/>
    <property type="evidence" value="ECO:0007669"/>
    <property type="project" value="InterPro"/>
</dbReference>
<proteinExistence type="inferred from homology"/>
<dbReference type="InterPro" id="IPR003715">
    <property type="entry name" value="Poly_export_N"/>
</dbReference>
<keyword evidence="14" id="KW-0449">Lipoprotein</keyword>
<keyword evidence="3" id="KW-0813">Transport</keyword>
<keyword evidence="4" id="KW-1134">Transmembrane beta strand</keyword>
<evidence type="ECO:0000256" key="2">
    <source>
        <dbReference type="ARBA" id="ARBA00009450"/>
    </source>
</evidence>
<dbReference type="Pfam" id="PF22461">
    <property type="entry name" value="SLBB_2"/>
    <property type="match status" value="1"/>
</dbReference>
<keyword evidence="5 19" id="KW-0762">Sugar transport</keyword>
<evidence type="ECO:0000256" key="9">
    <source>
        <dbReference type="ARBA" id="ARBA00023065"/>
    </source>
</evidence>
<keyword evidence="8" id="KW-0625">Polysaccharide transport</keyword>
<dbReference type="Gene3D" id="3.10.560.10">
    <property type="entry name" value="Outer membrane lipoprotein wza domain like"/>
    <property type="match status" value="1"/>
</dbReference>
<evidence type="ECO:0000256" key="10">
    <source>
        <dbReference type="ARBA" id="ARBA00023114"/>
    </source>
</evidence>
<dbReference type="OrthoDB" id="662756at2"/>
<evidence type="ECO:0000256" key="5">
    <source>
        <dbReference type="ARBA" id="ARBA00022597"/>
    </source>
</evidence>
<dbReference type="PANTHER" id="PTHR33619:SF3">
    <property type="entry name" value="POLYSACCHARIDE EXPORT PROTEIN GFCE-RELATED"/>
    <property type="match status" value="1"/>
</dbReference>
<name>A0A2H3K9Y8_9FLAO</name>
<feature type="signal peptide" evidence="16">
    <location>
        <begin position="1"/>
        <end position="26"/>
    </location>
</feature>
<protein>
    <submittedName>
        <fullName evidence="19">Sugar transporter</fullName>
    </submittedName>
</protein>
<organism evidence="19 20">
    <name type="scientific">Flavobacterium branchiophilum</name>
    <dbReference type="NCBI Taxonomy" id="55197"/>
    <lineage>
        <taxon>Bacteria</taxon>
        <taxon>Pseudomonadati</taxon>
        <taxon>Bacteroidota</taxon>
        <taxon>Flavobacteriia</taxon>
        <taxon>Flavobacteriales</taxon>
        <taxon>Flavobacteriaceae</taxon>
        <taxon>Flavobacterium</taxon>
    </lineage>
</organism>
<gene>
    <name evidence="19" type="ORF">B0A77_11595</name>
</gene>
<keyword evidence="13" id="KW-0998">Cell outer membrane</keyword>
<evidence type="ECO:0000256" key="4">
    <source>
        <dbReference type="ARBA" id="ARBA00022452"/>
    </source>
</evidence>